<protein>
    <submittedName>
        <fullName evidence="3">3-oxoacyl-[acyl-carrier protein] reductase</fullName>
        <ecNumber evidence="3">1.1.1.100</ecNumber>
    </submittedName>
</protein>
<sequence>MSSGAGGPGLLELSIKYRSGKRSWDSPGKAVAERPPVGKRFRTVTTHADEARADRPTLPPATRPLALVTGVGRTVGIGAGIARRLAASGWDVAFTYWTPYDTRMSWGAEPGATEAITRSLAERGAASTAIEADLGDPEVPAHVFDEVERRMGGDGGVTALVMCHCESVDSGLLDTTVESFDRHFAVNARATWLLVREFGRRFTATPGTGRVVGLTSDHTVGNLPYGASKGALDRITLAAARELAHLGVTANVINPGPVDTGWMSEEDRANAVRSTPLGRLGTPQDTAHLVDFLCSEEGQWVNGQLLKSNGGLG</sequence>
<dbReference type="CDD" id="cd05233">
    <property type="entry name" value="SDR_c"/>
    <property type="match status" value="1"/>
</dbReference>
<keyword evidence="4" id="KW-1185">Reference proteome</keyword>
<organism evidence="3 4">
    <name type="scientific">Streptomyces turgidiscabies</name>
    <dbReference type="NCBI Taxonomy" id="85558"/>
    <lineage>
        <taxon>Bacteria</taxon>
        <taxon>Bacillati</taxon>
        <taxon>Actinomycetota</taxon>
        <taxon>Actinomycetes</taxon>
        <taxon>Kitasatosporales</taxon>
        <taxon>Streptomycetaceae</taxon>
        <taxon>Streptomyces</taxon>
    </lineage>
</organism>
<keyword evidence="2 3" id="KW-0560">Oxidoreductase</keyword>
<dbReference type="EC" id="1.1.1.100" evidence="3"/>
<dbReference type="InterPro" id="IPR036291">
    <property type="entry name" value="NAD(P)-bd_dom_sf"/>
</dbReference>
<name>A0ABU0RDV2_9ACTN</name>
<dbReference type="PANTHER" id="PTHR48107:SF7">
    <property type="entry name" value="RE15974P"/>
    <property type="match status" value="1"/>
</dbReference>
<dbReference type="EMBL" id="JAUSZS010000002">
    <property type="protein sequence ID" value="MDQ0930159.1"/>
    <property type="molecule type" value="Genomic_DNA"/>
</dbReference>
<evidence type="ECO:0000313" key="4">
    <source>
        <dbReference type="Proteomes" id="UP001223072"/>
    </source>
</evidence>
<dbReference type="Proteomes" id="UP001223072">
    <property type="component" value="Unassembled WGS sequence"/>
</dbReference>
<dbReference type="InterPro" id="IPR002347">
    <property type="entry name" value="SDR_fam"/>
</dbReference>
<dbReference type="PANTHER" id="PTHR48107">
    <property type="entry name" value="NADPH-DEPENDENT ALDEHYDE REDUCTASE-LIKE PROTEIN, CHLOROPLASTIC-RELATED"/>
    <property type="match status" value="1"/>
</dbReference>
<dbReference type="InterPro" id="IPR020904">
    <property type="entry name" value="Sc_DH/Rdtase_CS"/>
</dbReference>
<evidence type="ECO:0000313" key="3">
    <source>
        <dbReference type="EMBL" id="MDQ0930159.1"/>
    </source>
</evidence>
<dbReference type="GO" id="GO:0004316">
    <property type="term" value="F:3-oxoacyl-[acyl-carrier-protein] reductase (NADPH) activity"/>
    <property type="evidence" value="ECO:0007669"/>
    <property type="project" value="UniProtKB-EC"/>
</dbReference>
<dbReference type="PROSITE" id="PS00061">
    <property type="entry name" value="ADH_SHORT"/>
    <property type="match status" value="1"/>
</dbReference>
<comment type="caution">
    <text evidence="3">The sequence shown here is derived from an EMBL/GenBank/DDBJ whole genome shotgun (WGS) entry which is preliminary data.</text>
</comment>
<reference evidence="3 4" key="1">
    <citation type="submission" date="2023-07" db="EMBL/GenBank/DDBJ databases">
        <title>Comparative genomics of wheat-associated soil bacteria to identify genetic determinants of phenazine resistance.</title>
        <authorList>
            <person name="Mouncey N."/>
        </authorList>
    </citation>
    <scope>NUCLEOTIDE SEQUENCE [LARGE SCALE GENOMIC DNA]</scope>
    <source>
        <strain evidence="3 4">W2I16</strain>
    </source>
</reference>
<accession>A0ABU0RDV2</accession>
<proteinExistence type="inferred from homology"/>
<dbReference type="Pfam" id="PF13561">
    <property type="entry name" value="adh_short_C2"/>
    <property type="match status" value="1"/>
</dbReference>
<dbReference type="Gene3D" id="3.40.50.720">
    <property type="entry name" value="NAD(P)-binding Rossmann-like Domain"/>
    <property type="match status" value="1"/>
</dbReference>
<gene>
    <name evidence="3" type="ORF">QFZ49_000066</name>
</gene>
<evidence type="ECO:0000256" key="1">
    <source>
        <dbReference type="ARBA" id="ARBA00006484"/>
    </source>
</evidence>
<evidence type="ECO:0000256" key="2">
    <source>
        <dbReference type="ARBA" id="ARBA00023002"/>
    </source>
</evidence>
<dbReference type="SUPFAM" id="SSF51735">
    <property type="entry name" value="NAD(P)-binding Rossmann-fold domains"/>
    <property type="match status" value="1"/>
</dbReference>
<comment type="similarity">
    <text evidence="1">Belongs to the short-chain dehydrogenases/reductases (SDR) family.</text>
</comment>
<dbReference type="PRINTS" id="PR00081">
    <property type="entry name" value="GDHRDH"/>
</dbReference>